<comment type="caution">
    <text evidence="1">The sequence shown here is derived from an EMBL/GenBank/DDBJ whole genome shotgun (WGS) entry which is preliminary data.</text>
</comment>
<evidence type="ECO:0000313" key="2">
    <source>
        <dbReference type="Proteomes" id="UP001177260"/>
    </source>
</evidence>
<protein>
    <submittedName>
        <fullName evidence="1">Uncharacterized protein</fullName>
    </submittedName>
</protein>
<evidence type="ECO:0000313" key="1">
    <source>
        <dbReference type="EMBL" id="KAK1144143.1"/>
    </source>
</evidence>
<dbReference type="EMBL" id="JAOPJF010000033">
    <property type="protein sequence ID" value="KAK1144143.1"/>
    <property type="molecule type" value="Genomic_DNA"/>
</dbReference>
<accession>A0ACC3B220</accession>
<proteinExistence type="predicted"/>
<gene>
    <name evidence="1" type="ORF">N8T08_005805</name>
</gene>
<dbReference type="Proteomes" id="UP001177260">
    <property type="component" value="Unassembled WGS sequence"/>
</dbReference>
<keyword evidence="2" id="KW-1185">Reference proteome</keyword>
<reference evidence="1 2" key="1">
    <citation type="journal article" date="2023" name="ACS Omega">
        <title>Identification of the Neoaspergillic Acid Biosynthesis Gene Cluster by Establishing an In Vitro CRISPR-Ribonucleoprotein Genetic System in Aspergillus melleus.</title>
        <authorList>
            <person name="Yuan B."/>
            <person name="Grau M.F."/>
            <person name="Murata R.M."/>
            <person name="Torok T."/>
            <person name="Venkateswaran K."/>
            <person name="Stajich J.E."/>
            <person name="Wang C.C.C."/>
        </authorList>
    </citation>
    <scope>NUCLEOTIDE SEQUENCE [LARGE SCALE GENOMIC DNA]</scope>
    <source>
        <strain evidence="1 2">IMV 1140</strain>
    </source>
</reference>
<name>A0ACC3B220_9EURO</name>
<sequence length="194" mass="21686">MVRTRVESFQPNPQTRNYKAVDSESGAIIGYARWTVHPDGQVLEQTVKEAVEARLTPRIPEMREGVARAVHTAIQQDIRELLGIKEEGEGESEGGNAEVRRLAPHVHVDALFTHPDHQRKGVAKALLQNCLREADELGIMTFLEATQDGKPLYLKLGFVIVRTCEVDLTKYGDIASHDLTYMKKLPEKSSNTAQ</sequence>
<organism evidence="1 2">
    <name type="scientific">Aspergillus melleus</name>
    <dbReference type="NCBI Taxonomy" id="138277"/>
    <lineage>
        <taxon>Eukaryota</taxon>
        <taxon>Fungi</taxon>
        <taxon>Dikarya</taxon>
        <taxon>Ascomycota</taxon>
        <taxon>Pezizomycotina</taxon>
        <taxon>Eurotiomycetes</taxon>
        <taxon>Eurotiomycetidae</taxon>
        <taxon>Eurotiales</taxon>
        <taxon>Aspergillaceae</taxon>
        <taxon>Aspergillus</taxon>
        <taxon>Aspergillus subgen. Circumdati</taxon>
    </lineage>
</organism>